<feature type="domain" description="Translation initiation factor 5A C-terminal" evidence="1">
    <location>
        <begin position="72"/>
        <end position="139"/>
    </location>
</feature>
<dbReference type="SUPFAM" id="SSF50249">
    <property type="entry name" value="Nucleic acid-binding proteins"/>
    <property type="match status" value="1"/>
</dbReference>
<protein>
    <recommendedName>
        <fullName evidence="1">Translation initiation factor 5A C-terminal domain-containing protein</fullName>
    </recommendedName>
</protein>
<dbReference type="VEuPathDB" id="FungiDB:ASPWEDRAFT_405675"/>
<dbReference type="InterPro" id="IPR048670">
    <property type="entry name" value="IF5A-like_N"/>
</dbReference>
<dbReference type="SUPFAM" id="SSF50104">
    <property type="entry name" value="Translation proteins SH3-like domain"/>
    <property type="match status" value="1"/>
</dbReference>
<dbReference type="EMBL" id="KV878211">
    <property type="protein sequence ID" value="OJJ36402.1"/>
    <property type="molecule type" value="Genomic_DNA"/>
</dbReference>
<dbReference type="SMART" id="SM01376">
    <property type="entry name" value="eIF-5a"/>
    <property type="match status" value="1"/>
</dbReference>
<dbReference type="GO" id="GO:0045905">
    <property type="term" value="P:positive regulation of translational termination"/>
    <property type="evidence" value="ECO:0007669"/>
    <property type="project" value="InterPro"/>
</dbReference>
<evidence type="ECO:0000313" key="3">
    <source>
        <dbReference type="Proteomes" id="UP000184383"/>
    </source>
</evidence>
<dbReference type="Pfam" id="PF21485">
    <property type="entry name" value="IF5A-like_N"/>
    <property type="match status" value="1"/>
</dbReference>
<dbReference type="STRING" id="1073089.A0A1L9RNB5"/>
<keyword evidence="3" id="KW-1185">Reference proteome</keyword>
<evidence type="ECO:0000259" key="1">
    <source>
        <dbReference type="SMART" id="SM01376"/>
    </source>
</evidence>
<dbReference type="GO" id="GO:0003746">
    <property type="term" value="F:translation elongation factor activity"/>
    <property type="evidence" value="ECO:0007669"/>
    <property type="project" value="InterPro"/>
</dbReference>
<dbReference type="Gene3D" id="2.40.50.140">
    <property type="entry name" value="Nucleic acid-binding proteins"/>
    <property type="match status" value="1"/>
</dbReference>
<dbReference type="PIRSF" id="PIRSF003025">
    <property type="entry name" value="eIF5A"/>
    <property type="match status" value="1"/>
</dbReference>
<dbReference type="Pfam" id="PF01287">
    <property type="entry name" value="eIF-5a"/>
    <property type="match status" value="1"/>
</dbReference>
<dbReference type="AlphaFoldDB" id="A0A1L9RNB5"/>
<accession>A0A1L9RNB5</accession>
<dbReference type="GO" id="GO:0003723">
    <property type="term" value="F:RNA binding"/>
    <property type="evidence" value="ECO:0007669"/>
    <property type="project" value="InterPro"/>
</dbReference>
<organism evidence="2 3">
    <name type="scientific">Aspergillus wentii DTO 134E9</name>
    <dbReference type="NCBI Taxonomy" id="1073089"/>
    <lineage>
        <taxon>Eukaryota</taxon>
        <taxon>Fungi</taxon>
        <taxon>Dikarya</taxon>
        <taxon>Ascomycota</taxon>
        <taxon>Pezizomycotina</taxon>
        <taxon>Eurotiomycetes</taxon>
        <taxon>Eurotiomycetidae</taxon>
        <taxon>Eurotiales</taxon>
        <taxon>Aspergillaceae</taxon>
        <taxon>Aspergillus</taxon>
        <taxon>Aspergillus subgen. Cremei</taxon>
    </lineage>
</organism>
<dbReference type="InterPro" id="IPR012340">
    <property type="entry name" value="NA-bd_OB-fold"/>
</dbReference>
<dbReference type="Gene3D" id="2.30.30.30">
    <property type="match status" value="1"/>
</dbReference>
<name>A0A1L9RNB5_ASPWE</name>
<dbReference type="RefSeq" id="XP_040690078.1">
    <property type="nucleotide sequence ID" value="XM_040835351.1"/>
</dbReference>
<dbReference type="InterPro" id="IPR020189">
    <property type="entry name" value="IF5A_C"/>
</dbReference>
<evidence type="ECO:0000313" key="2">
    <source>
        <dbReference type="EMBL" id="OJJ36402.1"/>
    </source>
</evidence>
<sequence>MCSTDYTIYNRKCSDLQSGDYVFIHGRPCQIHMMTIFNTEGQTKASLLGIDLFSGENREGHYRMTEIMDIPIVHKIKCRLVSQNGHQLSLAMPEGETREDIPFPTGELGERIIETQKSADAVYITIQSVMGEEAVIDVEVA</sequence>
<dbReference type="PANTHER" id="PTHR11673">
    <property type="entry name" value="TRANSLATION INITIATION FACTOR 5A FAMILY MEMBER"/>
    <property type="match status" value="1"/>
</dbReference>
<dbReference type="GO" id="GO:0043022">
    <property type="term" value="F:ribosome binding"/>
    <property type="evidence" value="ECO:0007669"/>
    <property type="project" value="InterPro"/>
</dbReference>
<dbReference type="GeneID" id="63751199"/>
<reference evidence="3" key="1">
    <citation type="journal article" date="2017" name="Genome Biol.">
        <title>Comparative genomics reveals high biological diversity and specific adaptations in the industrially and medically important fungal genus Aspergillus.</title>
        <authorList>
            <person name="de Vries R.P."/>
            <person name="Riley R."/>
            <person name="Wiebenga A."/>
            <person name="Aguilar-Osorio G."/>
            <person name="Amillis S."/>
            <person name="Uchima C.A."/>
            <person name="Anderluh G."/>
            <person name="Asadollahi M."/>
            <person name="Askin M."/>
            <person name="Barry K."/>
            <person name="Battaglia E."/>
            <person name="Bayram O."/>
            <person name="Benocci T."/>
            <person name="Braus-Stromeyer S.A."/>
            <person name="Caldana C."/>
            <person name="Canovas D."/>
            <person name="Cerqueira G.C."/>
            <person name="Chen F."/>
            <person name="Chen W."/>
            <person name="Choi C."/>
            <person name="Clum A."/>
            <person name="Dos Santos R.A."/>
            <person name="Damasio A.R."/>
            <person name="Diallinas G."/>
            <person name="Emri T."/>
            <person name="Fekete E."/>
            <person name="Flipphi M."/>
            <person name="Freyberg S."/>
            <person name="Gallo A."/>
            <person name="Gournas C."/>
            <person name="Habgood R."/>
            <person name="Hainaut M."/>
            <person name="Harispe M.L."/>
            <person name="Henrissat B."/>
            <person name="Hilden K.S."/>
            <person name="Hope R."/>
            <person name="Hossain A."/>
            <person name="Karabika E."/>
            <person name="Karaffa L."/>
            <person name="Karanyi Z."/>
            <person name="Krasevec N."/>
            <person name="Kuo A."/>
            <person name="Kusch H."/>
            <person name="LaButti K."/>
            <person name="Lagendijk E.L."/>
            <person name="Lapidus A."/>
            <person name="Levasseur A."/>
            <person name="Lindquist E."/>
            <person name="Lipzen A."/>
            <person name="Logrieco A.F."/>
            <person name="MacCabe A."/>
            <person name="Maekelae M.R."/>
            <person name="Malavazi I."/>
            <person name="Melin P."/>
            <person name="Meyer V."/>
            <person name="Mielnichuk N."/>
            <person name="Miskei M."/>
            <person name="Molnar A.P."/>
            <person name="Mule G."/>
            <person name="Ngan C.Y."/>
            <person name="Orejas M."/>
            <person name="Orosz E."/>
            <person name="Ouedraogo J.P."/>
            <person name="Overkamp K.M."/>
            <person name="Park H.-S."/>
            <person name="Perrone G."/>
            <person name="Piumi F."/>
            <person name="Punt P.J."/>
            <person name="Ram A.F."/>
            <person name="Ramon A."/>
            <person name="Rauscher S."/>
            <person name="Record E."/>
            <person name="Riano-Pachon D.M."/>
            <person name="Robert V."/>
            <person name="Roehrig J."/>
            <person name="Ruller R."/>
            <person name="Salamov A."/>
            <person name="Salih N.S."/>
            <person name="Samson R.A."/>
            <person name="Sandor E."/>
            <person name="Sanguinetti M."/>
            <person name="Schuetze T."/>
            <person name="Sepcic K."/>
            <person name="Shelest E."/>
            <person name="Sherlock G."/>
            <person name="Sophianopoulou V."/>
            <person name="Squina F.M."/>
            <person name="Sun H."/>
            <person name="Susca A."/>
            <person name="Todd R.B."/>
            <person name="Tsang A."/>
            <person name="Unkles S.E."/>
            <person name="van de Wiele N."/>
            <person name="van Rossen-Uffink D."/>
            <person name="Oliveira J.V."/>
            <person name="Vesth T.C."/>
            <person name="Visser J."/>
            <person name="Yu J.-H."/>
            <person name="Zhou M."/>
            <person name="Andersen M.R."/>
            <person name="Archer D.B."/>
            <person name="Baker S.E."/>
            <person name="Benoit I."/>
            <person name="Brakhage A.A."/>
            <person name="Braus G.H."/>
            <person name="Fischer R."/>
            <person name="Frisvad J.C."/>
            <person name="Goldman G.H."/>
            <person name="Houbraken J."/>
            <person name="Oakley B."/>
            <person name="Pocsi I."/>
            <person name="Scazzocchio C."/>
            <person name="Seiboth B."/>
            <person name="vanKuyk P.A."/>
            <person name="Wortman J."/>
            <person name="Dyer P.S."/>
            <person name="Grigoriev I.V."/>
        </authorList>
    </citation>
    <scope>NUCLEOTIDE SEQUENCE [LARGE SCALE GENOMIC DNA]</scope>
    <source>
        <strain evidence="3">DTO 134E9</strain>
    </source>
</reference>
<dbReference type="InterPro" id="IPR008991">
    <property type="entry name" value="Translation_prot_SH3-like_sf"/>
</dbReference>
<gene>
    <name evidence="2" type="ORF">ASPWEDRAFT_405675</name>
</gene>
<dbReference type="GO" id="GO:0045901">
    <property type="term" value="P:positive regulation of translational elongation"/>
    <property type="evidence" value="ECO:0007669"/>
    <property type="project" value="InterPro"/>
</dbReference>
<dbReference type="InterPro" id="IPR001884">
    <property type="entry name" value="IF5A-like"/>
</dbReference>
<proteinExistence type="predicted"/>
<dbReference type="InterPro" id="IPR014722">
    <property type="entry name" value="Rib_uL2_dom2"/>
</dbReference>
<dbReference type="OrthoDB" id="9975114at2759"/>
<dbReference type="Proteomes" id="UP000184383">
    <property type="component" value="Unassembled WGS sequence"/>
</dbReference>